<keyword evidence="6 16" id="KW-0997">Cell inner membrane</keyword>
<keyword evidence="8 16" id="KW-0442">Lipid degradation</keyword>
<dbReference type="SUPFAM" id="SSF158855">
    <property type="entry name" value="Lipase chaperone-like"/>
    <property type="match status" value="1"/>
</dbReference>
<evidence type="ECO:0000256" key="1">
    <source>
        <dbReference type="ARBA" id="ARBA00003280"/>
    </source>
</evidence>
<reference evidence="17 18" key="1">
    <citation type="submission" date="2020-08" db="EMBL/GenBank/DDBJ databases">
        <title>A Genomic Blueprint of the Chicken Gut Microbiome.</title>
        <authorList>
            <person name="Gilroy R."/>
            <person name="Ravi A."/>
            <person name="Getino M."/>
            <person name="Pursley I."/>
            <person name="Horton D.L."/>
            <person name="Alikhan N.-F."/>
            <person name="Baker D."/>
            <person name="Gharbi K."/>
            <person name="Hall N."/>
            <person name="Watson M."/>
            <person name="Adriaenssens E.M."/>
            <person name="Foster-Nyarko E."/>
            <person name="Jarju S."/>
            <person name="Secka A."/>
            <person name="Antonio M."/>
            <person name="Oren A."/>
            <person name="Chaudhuri R."/>
            <person name="La Ragione R.M."/>
            <person name="Hildebrand F."/>
            <person name="Pallen M.J."/>
        </authorList>
    </citation>
    <scope>NUCLEOTIDE SEQUENCE [LARGE SCALE GENOMIC DNA]</scope>
    <source>
        <strain evidence="17 18">Sa2CUA2</strain>
    </source>
</reference>
<dbReference type="Pfam" id="PF03280">
    <property type="entry name" value="Lipase_chap"/>
    <property type="match status" value="1"/>
</dbReference>
<evidence type="ECO:0000256" key="16">
    <source>
        <dbReference type="HAMAP-Rule" id="MF_00790"/>
    </source>
</evidence>
<dbReference type="EMBL" id="JACSQG010000006">
    <property type="protein sequence ID" value="MBD7977931.1"/>
    <property type="molecule type" value="Genomic_DNA"/>
</dbReference>
<keyword evidence="9 16" id="KW-1133">Transmembrane helix</keyword>
<evidence type="ECO:0000256" key="13">
    <source>
        <dbReference type="ARBA" id="ARBA00030948"/>
    </source>
</evidence>
<organism evidence="17 18">
    <name type="scientific">Serpens gallinarum</name>
    <dbReference type="NCBI Taxonomy" id="2763075"/>
    <lineage>
        <taxon>Bacteria</taxon>
        <taxon>Pseudomonadati</taxon>
        <taxon>Pseudomonadota</taxon>
        <taxon>Gammaproteobacteria</taxon>
        <taxon>Pseudomonadales</taxon>
        <taxon>Pseudomonadaceae</taxon>
        <taxon>Pseudomonas</taxon>
    </lineage>
</organism>
<comment type="caution">
    <text evidence="17">The sequence shown here is derived from an EMBL/GenBank/DDBJ whole genome shotgun (WGS) entry which is preliminary data.</text>
</comment>
<evidence type="ECO:0000256" key="15">
    <source>
        <dbReference type="ARBA" id="ARBA00033028"/>
    </source>
</evidence>
<dbReference type="HAMAP" id="MF_00790">
    <property type="entry name" value="Lipase_chap"/>
    <property type="match status" value="1"/>
</dbReference>
<keyword evidence="5 16" id="KW-1003">Cell membrane</keyword>
<evidence type="ECO:0000313" key="18">
    <source>
        <dbReference type="Proteomes" id="UP000611945"/>
    </source>
</evidence>
<evidence type="ECO:0000256" key="8">
    <source>
        <dbReference type="ARBA" id="ARBA00022963"/>
    </source>
</evidence>
<dbReference type="Proteomes" id="UP000611945">
    <property type="component" value="Unassembled WGS sequence"/>
</dbReference>
<evidence type="ECO:0000256" key="6">
    <source>
        <dbReference type="ARBA" id="ARBA00022519"/>
    </source>
</evidence>
<protein>
    <recommendedName>
        <fullName evidence="4 16">Lipase chaperone</fullName>
    </recommendedName>
    <alternativeName>
        <fullName evidence="16">Lipase activator protein</fullName>
    </alternativeName>
    <alternativeName>
        <fullName evidence="15 16">Lipase foldase</fullName>
    </alternativeName>
    <alternativeName>
        <fullName evidence="13 16">Lipase helper protein</fullName>
    </alternativeName>
    <alternativeName>
        <fullName evidence="14 16">Lipase modulator</fullName>
    </alternativeName>
</protein>
<evidence type="ECO:0000256" key="14">
    <source>
        <dbReference type="ARBA" id="ARBA00031542"/>
    </source>
</evidence>
<comment type="function">
    <text evidence="1 16">May be involved in the folding of the extracellular lipase during its passage through the periplasm.</text>
</comment>
<evidence type="ECO:0000313" key="17">
    <source>
        <dbReference type="EMBL" id="MBD7977931.1"/>
    </source>
</evidence>
<proteinExistence type="inferred from homology"/>
<evidence type="ECO:0000256" key="12">
    <source>
        <dbReference type="ARBA" id="ARBA00023186"/>
    </source>
</evidence>
<dbReference type="NCBIfam" id="NF002334">
    <property type="entry name" value="PRK01294.1-2"/>
    <property type="match status" value="1"/>
</dbReference>
<keyword evidence="7 16" id="KW-0812">Transmembrane</keyword>
<keyword evidence="12 16" id="KW-0143">Chaperone</keyword>
<dbReference type="RefSeq" id="WP_251836708.1">
    <property type="nucleotide sequence ID" value="NZ_JACSQG010000006.1"/>
</dbReference>
<evidence type="ECO:0000256" key="4">
    <source>
        <dbReference type="ARBA" id="ARBA00019692"/>
    </source>
</evidence>
<sequence>MNKTLLVMVPLALVATFVALPYLLPSPVQDLTVAPVPATQAPKVAAHLAIPSIQATPAEMVSAGRVLATLPPSFSGTDVDGEFRVDANGRLILSDDIRRIFDYFLAATGEEPLSTSIERLQAYIASQLVSPARERALELLAQYLDYKTQVATFEQNQTALTSLDALRQRELNVQALRTGIFGHEAHQAFFGREEGYNLFTLQRLAIQNDPSLSSEAKGQAIDQLRASLPEELQDAVLPQLQNELSQRTAELQRAGANPQQIRQLRQQLVGAEATARLETLDQQRQAWSQRLQDYLSEKAKIDSHTGLAAGDKAAAIARLAEERFNANERLRLEGAEQVLLARKAAAEE</sequence>
<evidence type="ECO:0000256" key="11">
    <source>
        <dbReference type="ARBA" id="ARBA00023136"/>
    </source>
</evidence>
<gene>
    <name evidence="16" type="primary">lifO</name>
    <name evidence="17" type="ORF">H9642_12105</name>
</gene>
<comment type="subcellular location">
    <subcellularLocation>
        <location evidence="2">Cell inner membrane</location>
        <topology evidence="2">Single-pass membrane protein</topology>
        <orientation evidence="2">Periplasmic side</orientation>
    </subcellularLocation>
</comment>
<dbReference type="InterPro" id="IPR004961">
    <property type="entry name" value="Lipase_chaperone"/>
</dbReference>
<evidence type="ECO:0000256" key="5">
    <source>
        <dbReference type="ARBA" id="ARBA00022475"/>
    </source>
</evidence>
<keyword evidence="18" id="KW-1185">Reference proteome</keyword>
<name>A0ABR8TQ81_9PSED</name>
<evidence type="ECO:0000256" key="9">
    <source>
        <dbReference type="ARBA" id="ARBA00022989"/>
    </source>
</evidence>
<keyword evidence="10 16" id="KW-0443">Lipid metabolism</keyword>
<keyword evidence="11 16" id="KW-0472">Membrane</keyword>
<evidence type="ECO:0000256" key="7">
    <source>
        <dbReference type="ARBA" id="ARBA00022692"/>
    </source>
</evidence>
<comment type="similarity">
    <text evidence="3 16">Belongs to the lipase chaperone family.</text>
</comment>
<evidence type="ECO:0000256" key="3">
    <source>
        <dbReference type="ARBA" id="ARBA00010358"/>
    </source>
</evidence>
<evidence type="ECO:0000256" key="2">
    <source>
        <dbReference type="ARBA" id="ARBA00004383"/>
    </source>
</evidence>
<accession>A0ABR8TQ81</accession>
<evidence type="ECO:0000256" key="10">
    <source>
        <dbReference type="ARBA" id="ARBA00023098"/>
    </source>
</evidence>